<protein>
    <submittedName>
        <fullName evidence="3">Thiol:disulfide interchange protein</fullName>
    </submittedName>
</protein>
<keyword evidence="2" id="KW-0812">Transmembrane</keyword>
<dbReference type="Proteomes" id="UP000055702">
    <property type="component" value="Unassembled WGS sequence"/>
</dbReference>
<reference evidence="3 4" key="1">
    <citation type="submission" date="2016-01" db="EMBL/GenBank/DDBJ databases">
        <title>Draft genome of the antarctic isolate Shewanella frigidimarina Ag06-30.</title>
        <authorList>
            <person name="Parmeciano Di Noto G."/>
            <person name="Vazquez S."/>
            <person name="Mac Cormack W."/>
            <person name="Iriarte A."/>
            <person name="Quiroga C."/>
        </authorList>
    </citation>
    <scope>NUCLEOTIDE SEQUENCE [LARGE SCALE GENOMIC DNA]</scope>
    <source>
        <strain evidence="3 4">Ag06-30</strain>
    </source>
</reference>
<dbReference type="GO" id="GO:0015035">
    <property type="term" value="F:protein-disulfide reductase activity"/>
    <property type="evidence" value="ECO:0007669"/>
    <property type="project" value="TreeGrafter"/>
</dbReference>
<name>A0A125BET5_SHEFR</name>
<evidence type="ECO:0000256" key="2">
    <source>
        <dbReference type="SAM" id="Phobius"/>
    </source>
</evidence>
<sequence length="177" mass="19802">MTTLMLILLLVIFSAVVILIWAKIKGKSIPTLVIAMLIFMGICFAGIIAFVNKGEDYQAYQTLNWQPLEPEKIATYVEQGNIVFVDITADWCVPCQTNKANVLHREQVVNQLNQQHIILMQGNWTQADTVIEQYMGQQAAAGTPFNKIYGSSYPEGIELPKALIIDDVYRALALVVK</sequence>
<feature type="transmembrane region" description="Helical" evidence="2">
    <location>
        <begin position="32"/>
        <end position="51"/>
    </location>
</feature>
<dbReference type="PROSITE" id="PS00194">
    <property type="entry name" value="THIOREDOXIN_1"/>
    <property type="match status" value="1"/>
</dbReference>
<dbReference type="GO" id="GO:0045454">
    <property type="term" value="P:cell redox homeostasis"/>
    <property type="evidence" value="ECO:0007669"/>
    <property type="project" value="TreeGrafter"/>
</dbReference>
<organism evidence="3">
    <name type="scientific">Shewanella frigidimarina</name>
    <dbReference type="NCBI Taxonomy" id="56812"/>
    <lineage>
        <taxon>Bacteria</taxon>
        <taxon>Pseudomonadati</taxon>
        <taxon>Pseudomonadota</taxon>
        <taxon>Gammaproteobacteria</taxon>
        <taxon>Alteromonadales</taxon>
        <taxon>Shewanellaceae</taxon>
        <taxon>Shewanella</taxon>
    </lineage>
</organism>
<dbReference type="OMA" id="ADWCNIC"/>
<evidence type="ECO:0000313" key="3">
    <source>
        <dbReference type="EMBL" id="KVX02815.1"/>
    </source>
</evidence>
<keyword evidence="1" id="KW-0676">Redox-active center</keyword>
<evidence type="ECO:0000313" key="4">
    <source>
        <dbReference type="Proteomes" id="UP000055702"/>
    </source>
</evidence>
<accession>A0A125BET5</accession>
<dbReference type="AlphaFoldDB" id="A0A125BET5"/>
<dbReference type="CDD" id="cd02953">
    <property type="entry name" value="DsbDgamma"/>
    <property type="match status" value="1"/>
</dbReference>
<comment type="caution">
    <text evidence="3">The sequence shown here is derived from an EMBL/GenBank/DDBJ whole genome shotgun (WGS) entry which is preliminary data.</text>
</comment>
<proteinExistence type="predicted"/>
<evidence type="ECO:0000256" key="1">
    <source>
        <dbReference type="ARBA" id="ARBA00023284"/>
    </source>
</evidence>
<dbReference type="EMBL" id="LRDC01000009">
    <property type="protein sequence ID" value="KVX02815.1"/>
    <property type="molecule type" value="Genomic_DNA"/>
</dbReference>
<gene>
    <name evidence="3" type="ORF">AWJ07_12055</name>
</gene>
<dbReference type="PANTHER" id="PTHR32234:SF3">
    <property type="entry name" value="SUPPRESSION OF COPPER SENSITIVITY PROTEIN"/>
    <property type="match status" value="1"/>
</dbReference>
<dbReference type="RefSeq" id="WP_011638538.1">
    <property type="nucleotide sequence ID" value="NZ_JBBMQR010000006.1"/>
</dbReference>
<dbReference type="InterPro" id="IPR036249">
    <property type="entry name" value="Thioredoxin-like_sf"/>
</dbReference>
<dbReference type="InterPro" id="IPR035671">
    <property type="entry name" value="DsbD_gamma"/>
</dbReference>
<dbReference type="GeneID" id="41838474"/>
<keyword evidence="2" id="KW-1133">Transmembrane helix</keyword>
<dbReference type="Gene3D" id="3.40.30.10">
    <property type="entry name" value="Glutaredoxin"/>
    <property type="match status" value="1"/>
</dbReference>
<dbReference type="SUPFAM" id="SSF52833">
    <property type="entry name" value="Thioredoxin-like"/>
    <property type="match status" value="1"/>
</dbReference>
<dbReference type="PANTHER" id="PTHR32234">
    <property type="entry name" value="THIOL:DISULFIDE INTERCHANGE PROTEIN DSBD"/>
    <property type="match status" value="1"/>
</dbReference>
<dbReference type="InterPro" id="IPR017937">
    <property type="entry name" value="Thioredoxin_CS"/>
</dbReference>
<keyword evidence="2" id="KW-0472">Membrane</keyword>
<dbReference type="Pfam" id="PF13899">
    <property type="entry name" value="Thioredoxin_7"/>
    <property type="match status" value="1"/>
</dbReference>